<gene>
    <name evidence="4" type="ORF">ROHU_022398</name>
    <name evidence="3" type="ORF">ROHU_030959</name>
</gene>
<evidence type="ECO:0000313" key="4">
    <source>
        <dbReference type="EMBL" id="RXN23963.1"/>
    </source>
</evidence>
<dbReference type="Pfam" id="PF07707">
    <property type="entry name" value="BACK"/>
    <property type="match status" value="1"/>
</dbReference>
<organism evidence="4 5">
    <name type="scientific">Labeo rohita</name>
    <name type="common">Indian major carp</name>
    <name type="synonym">Cyprinus rohita</name>
    <dbReference type="NCBI Taxonomy" id="84645"/>
    <lineage>
        <taxon>Eukaryota</taxon>
        <taxon>Metazoa</taxon>
        <taxon>Chordata</taxon>
        <taxon>Craniata</taxon>
        <taxon>Vertebrata</taxon>
        <taxon>Euteleostomi</taxon>
        <taxon>Actinopterygii</taxon>
        <taxon>Neopterygii</taxon>
        <taxon>Teleostei</taxon>
        <taxon>Ostariophysi</taxon>
        <taxon>Cypriniformes</taxon>
        <taxon>Cyprinidae</taxon>
        <taxon>Labeoninae</taxon>
        <taxon>Labeonini</taxon>
        <taxon>Labeo</taxon>
    </lineage>
</organism>
<evidence type="ECO:0000313" key="3">
    <source>
        <dbReference type="EMBL" id="RXN10165.1"/>
    </source>
</evidence>
<dbReference type="InterPro" id="IPR056184">
    <property type="entry name" value="TRAF_BTBD17"/>
</dbReference>
<evidence type="ECO:0000259" key="2">
    <source>
        <dbReference type="PROSITE" id="PS50097"/>
    </source>
</evidence>
<feature type="chain" id="PRO_5045018765" evidence="1">
    <location>
        <begin position="27"/>
        <end position="487"/>
    </location>
</feature>
<dbReference type="SMART" id="SM00875">
    <property type="entry name" value="BACK"/>
    <property type="match status" value="1"/>
</dbReference>
<keyword evidence="5" id="KW-1185">Reference proteome</keyword>
<dbReference type="SMART" id="SM00225">
    <property type="entry name" value="BTB"/>
    <property type="match status" value="1"/>
</dbReference>
<evidence type="ECO:0000313" key="5">
    <source>
        <dbReference type="Proteomes" id="UP000290572"/>
    </source>
</evidence>
<feature type="domain" description="BTB" evidence="2">
    <location>
        <begin position="66"/>
        <end position="137"/>
    </location>
</feature>
<dbReference type="CDD" id="cd18493">
    <property type="entry name" value="BACK_BTBD17"/>
    <property type="match status" value="1"/>
</dbReference>
<name>A0A498MVX0_LABRO</name>
<dbReference type="Gene3D" id="1.25.40.420">
    <property type="match status" value="1"/>
</dbReference>
<dbReference type="PROSITE" id="PS50097">
    <property type="entry name" value="BTB"/>
    <property type="match status" value="1"/>
</dbReference>
<keyword evidence="1" id="KW-0732">Signal</keyword>
<dbReference type="EMBL" id="QBIY01013217">
    <property type="protein sequence ID" value="RXN10165.1"/>
    <property type="molecule type" value="Genomic_DNA"/>
</dbReference>
<accession>A0A498MVX0</accession>
<reference evidence="4 5" key="1">
    <citation type="submission" date="2018-03" db="EMBL/GenBank/DDBJ databases">
        <title>Draft genome sequence of Rohu Carp (Labeo rohita).</title>
        <authorList>
            <person name="Das P."/>
            <person name="Kushwaha B."/>
            <person name="Joshi C.G."/>
            <person name="Kumar D."/>
            <person name="Nagpure N.S."/>
            <person name="Sahoo L."/>
            <person name="Das S.P."/>
            <person name="Bit A."/>
            <person name="Patnaik S."/>
            <person name="Meher P.K."/>
            <person name="Jayasankar P."/>
            <person name="Koringa P.G."/>
            <person name="Patel N.V."/>
            <person name="Hinsu A.T."/>
            <person name="Kumar R."/>
            <person name="Pandey M."/>
            <person name="Agarwal S."/>
            <person name="Srivastava S."/>
            <person name="Singh M."/>
            <person name="Iquebal M.A."/>
            <person name="Jaiswal S."/>
            <person name="Angadi U.B."/>
            <person name="Kumar N."/>
            <person name="Raza M."/>
            <person name="Shah T.M."/>
            <person name="Rai A."/>
            <person name="Jena J.K."/>
        </authorList>
    </citation>
    <scope>NUCLEOTIDE SEQUENCE [LARGE SCALE GENOMIC DNA]</scope>
    <source>
        <strain evidence="4">DASCIFA01</strain>
        <tissue evidence="4">Testis</tissue>
    </source>
</reference>
<dbReference type="Gene3D" id="3.30.710.10">
    <property type="entry name" value="Potassium Channel Kv1.1, Chain A"/>
    <property type="match status" value="1"/>
</dbReference>
<dbReference type="InterPro" id="IPR011705">
    <property type="entry name" value="BACK"/>
</dbReference>
<dbReference type="InterPro" id="IPR051481">
    <property type="entry name" value="BTB-POZ/Galectin-3-binding"/>
</dbReference>
<dbReference type="PANTHER" id="PTHR24410:SF31">
    <property type="entry name" value="BTB (POZ) DOMAIN-CONTAINING 17A"/>
    <property type="match status" value="1"/>
</dbReference>
<dbReference type="EMBL" id="QBIY01012552">
    <property type="protein sequence ID" value="RXN23963.1"/>
    <property type="molecule type" value="Genomic_DNA"/>
</dbReference>
<evidence type="ECO:0007829" key="6">
    <source>
        <dbReference type="PeptideAtlas" id="A0A498MVX0"/>
    </source>
</evidence>
<evidence type="ECO:0000256" key="1">
    <source>
        <dbReference type="SAM" id="SignalP"/>
    </source>
</evidence>
<dbReference type="Pfam" id="PF00651">
    <property type="entry name" value="BTB"/>
    <property type="match status" value="1"/>
</dbReference>
<sequence length="487" mass="54789">MACLLGNALLAHIYLLFLLLDAGSHVQPVHGALRAEGLIEGTTEVISHSQGLVARLEGLLVLGNNSDISLRVETVDADEVKVIQAHTLVLSLQSLVFEEMLRNRNSSTLVLRETAECTAVFEKFIRYLYCGELTLQLDQATPLHRLATKYGISSLQQGLTQYMSQNLASDSLGGHVVGWYQYAVSVGDTTLRDSCLQFLSWNLSSVLQSAEWPSVSVELLMTLLQRSDLVLKNELELFEALEIWLTQNDPDTLTAENALRLVRYAMIPPRELFRLHRQSPIMTRYHESVRDLLYMSYQFHSASPLQLAKFFDVNCSLFVPRNYLSPMWGSQWIINNPARDDRSTSFQTQLGPSGFDSSKRVTWNALFSPRWLPLSMRPMYTEQGAMQPPRPDGGSGIARPRIIITPATSSADFAGVSFQKTVLILTKQKNKLVVRHIFSFHQSTEEVGDFLAGVDLQYRTSEYLVDGSLYLHIIVKPVYQTLIATKK</sequence>
<dbReference type="PANTHER" id="PTHR24410">
    <property type="entry name" value="HL07962P-RELATED"/>
    <property type="match status" value="1"/>
</dbReference>
<dbReference type="STRING" id="84645.A0A498MVX0"/>
<protein>
    <submittedName>
        <fullName evidence="4">BTB POZ domain-containing 17-like protein</fullName>
    </submittedName>
</protein>
<dbReference type="OrthoDB" id="2359033at2759"/>
<dbReference type="InterPro" id="IPR000210">
    <property type="entry name" value="BTB/POZ_dom"/>
</dbReference>
<dbReference type="Proteomes" id="UP000290572">
    <property type="component" value="Unassembled WGS sequence"/>
</dbReference>
<dbReference type="Pfam" id="PF23651">
    <property type="entry name" value="TRAF_BTBD17"/>
    <property type="match status" value="1"/>
</dbReference>
<dbReference type="SUPFAM" id="SSF54695">
    <property type="entry name" value="POZ domain"/>
    <property type="match status" value="1"/>
</dbReference>
<comment type="caution">
    <text evidence="4">The sequence shown here is derived from an EMBL/GenBank/DDBJ whole genome shotgun (WGS) entry which is preliminary data.</text>
</comment>
<proteinExistence type="evidence at protein level"/>
<dbReference type="InterPro" id="IPR011333">
    <property type="entry name" value="SKP1/BTB/POZ_sf"/>
</dbReference>
<keyword evidence="6" id="KW-1267">Proteomics identification</keyword>
<dbReference type="AlphaFoldDB" id="A0A498MVX0"/>
<feature type="signal peptide" evidence="1">
    <location>
        <begin position="1"/>
        <end position="26"/>
    </location>
</feature>